<organism evidence="3 4">
    <name type="scientific">Nocardioides zeicaulis</name>
    <dbReference type="NCBI Taxonomy" id="1776857"/>
    <lineage>
        <taxon>Bacteria</taxon>
        <taxon>Bacillati</taxon>
        <taxon>Actinomycetota</taxon>
        <taxon>Actinomycetes</taxon>
        <taxon>Propionibacteriales</taxon>
        <taxon>Nocardioidaceae</taxon>
        <taxon>Nocardioides</taxon>
    </lineage>
</organism>
<feature type="signal peptide" evidence="2">
    <location>
        <begin position="1"/>
        <end position="33"/>
    </location>
</feature>
<feature type="compositionally biased region" description="Polar residues" evidence="1">
    <location>
        <begin position="55"/>
        <end position="66"/>
    </location>
</feature>
<proteinExistence type="predicted"/>
<dbReference type="RefSeq" id="WP_378518439.1">
    <property type="nucleotide sequence ID" value="NZ_CBCSDI010000081.1"/>
</dbReference>
<feature type="chain" id="PRO_5045612305" description="Bacterial Ig-like domain-containing protein" evidence="2">
    <location>
        <begin position="34"/>
        <end position="385"/>
    </location>
</feature>
<evidence type="ECO:0000313" key="3">
    <source>
        <dbReference type="EMBL" id="MFC0222760.1"/>
    </source>
</evidence>
<evidence type="ECO:0000313" key="4">
    <source>
        <dbReference type="Proteomes" id="UP001589698"/>
    </source>
</evidence>
<evidence type="ECO:0008006" key="5">
    <source>
        <dbReference type="Google" id="ProtNLM"/>
    </source>
</evidence>
<gene>
    <name evidence="3" type="ORF">ACFFJG_09720</name>
</gene>
<dbReference type="Proteomes" id="UP001589698">
    <property type="component" value="Unassembled WGS sequence"/>
</dbReference>
<accession>A0ABV6E196</accession>
<dbReference type="InterPro" id="IPR013783">
    <property type="entry name" value="Ig-like_fold"/>
</dbReference>
<name>A0ABV6E196_9ACTN</name>
<keyword evidence="4" id="KW-1185">Reference proteome</keyword>
<dbReference type="Gene3D" id="2.60.40.10">
    <property type="entry name" value="Immunoglobulins"/>
    <property type="match status" value="1"/>
</dbReference>
<comment type="caution">
    <text evidence="3">The sequence shown here is derived from an EMBL/GenBank/DDBJ whole genome shotgun (WGS) entry which is preliminary data.</text>
</comment>
<evidence type="ECO:0000256" key="1">
    <source>
        <dbReference type="SAM" id="MobiDB-lite"/>
    </source>
</evidence>
<dbReference type="EMBL" id="JBHLXH010000001">
    <property type="protein sequence ID" value="MFC0222760.1"/>
    <property type="molecule type" value="Genomic_DNA"/>
</dbReference>
<protein>
    <recommendedName>
        <fullName evidence="5">Bacterial Ig-like domain-containing protein</fullName>
    </recommendedName>
</protein>
<evidence type="ECO:0000256" key="2">
    <source>
        <dbReference type="SAM" id="SignalP"/>
    </source>
</evidence>
<keyword evidence="2" id="KW-0732">Signal</keyword>
<reference evidence="3 4" key="1">
    <citation type="submission" date="2024-09" db="EMBL/GenBank/DDBJ databases">
        <authorList>
            <person name="Sun Q."/>
            <person name="Mori K."/>
        </authorList>
    </citation>
    <scope>NUCLEOTIDE SEQUENCE [LARGE SCALE GENOMIC DNA]</scope>
    <source>
        <strain evidence="3 4">CCM 8654</strain>
    </source>
</reference>
<feature type="region of interest" description="Disordered" evidence="1">
    <location>
        <begin position="33"/>
        <end position="67"/>
    </location>
</feature>
<feature type="region of interest" description="Disordered" evidence="1">
    <location>
        <begin position="149"/>
        <end position="170"/>
    </location>
</feature>
<sequence length="385" mass="40295">MKTRPVRRSAGLAAITLVAASLLTVGGAAPAGATPGCTDETPPNILTDGCDDSTPPETVLSSSSAPNAAGFVTTSTMTFTFSATVTDGDAGPFGFECATATPAAPSPAWQPCTSPVTLSGLADSGPGAYGFSVRAVDTADRAIDPDTLLGVGTVEDTPDEDPTPAGLSWGQDTKAPFVFVTRSAYDEDTPTQPVVTTPTLPLRLNSNEPGARFECTDDGRPVTCTGGRWDMPATPAGRHVVSARAIDRAGNASAWSAPVEFFVPLDLTRSRGWRAVSGRDYLDGDALRAARPGSRLVLPRTTVGELRLVAPSGPRMGKVRLRVGRRDWHVVDLSGPRAALRQYVVIDRYSGVRTGRIVIEALGGRVLVDGVVARPNRFPTGAQRR</sequence>